<evidence type="ECO:0000256" key="1">
    <source>
        <dbReference type="SAM" id="MobiDB-lite"/>
    </source>
</evidence>
<accession>K0RA69</accession>
<feature type="region of interest" description="Disordered" evidence="1">
    <location>
        <begin position="48"/>
        <end position="69"/>
    </location>
</feature>
<gene>
    <name evidence="2" type="ORF">THAOC_30458</name>
</gene>
<sequence>MESPSTRARAPLQICIRKASDRGFLMMSAAARSSFASIRRPPNTALCSPVLTRLSPSQKSSPIRSRTVRPLSRTPHALIARRAAAVVLGLRLLASLSASSVDRLQGWLKRVFVTPNDLPKSGRAAGRLLSSHVS</sequence>
<protein>
    <submittedName>
        <fullName evidence="2">Uncharacterized protein</fullName>
    </submittedName>
</protein>
<dbReference type="EMBL" id="AGNL01043481">
    <property type="protein sequence ID" value="EJK50538.1"/>
    <property type="molecule type" value="Genomic_DNA"/>
</dbReference>
<reference evidence="2 3" key="1">
    <citation type="journal article" date="2012" name="Genome Biol.">
        <title>Genome and low-iron response of an oceanic diatom adapted to chronic iron limitation.</title>
        <authorList>
            <person name="Lommer M."/>
            <person name="Specht M."/>
            <person name="Roy A.S."/>
            <person name="Kraemer L."/>
            <person name="Andreson R."/>
            <person name="Gutowska M.A."/>
            <person name="Wolf J."/>
            <person name="Bergner S.V."/>
            <person name="Schilhabel M.B."/>
            <person name="Klostermeier U.C."/>
            <person name="Beiko R.G."/>
            <person name="Rosenstiel P."/>
            <person name="Hippler M."/>
            <person name="Laroche J."/>
        </authorList>
    </citation>
    <scope>NUCLEOTIDE SEQUENCE [LARGE SCALE GENOMIC DNA]</scope>
    <source>
        <strain evidence="2 3">CCMP1005</strain>
    </source>
</reference>
<evidence type="ECO:0000313" key="3">
    <source>
        <dbReference type="Proteomes" id="UP000266841"/>
    </source>
</evidence>
<keyword evidence="3" id="KW-1185">Reference proteome</keyword>
<comment type="caution">
    <text evidence="2">The sequence shown here is derived from an EMBL/GenBank/DDBJ whole genome shotgun (WGS) entry which is preliminary data.</text>
</comment>
<dbReference type="AlphaFoldDB" id="K0RA69"/>
<feature type="compositionally biased region" description="Polar residues" evidence="1">
    <location>
        <begin position="54"/>
        <end position="64"/>
    </location>
</feature>
<organism evidence="2 3">
    <name type="scientific">Thalassiosira oceanica</name>
    <name type="common">Marine diatom</name>
    <dbReference type="NCBI Taxonomy" id="159749"/>
    <lineage>
        <taxon>Eukaryota</taxon>
        <taxon>Sar</taxon>
        <taxon>Stramenopiles</taxon>
        <taxon>Ochrophyta</taxon>
        <taxon>Bacillariophyta</taxon>
        <taxon>Coscinodiscophyceae</taxon>
        <taxon>Thalassiosirophycidae</taxon>
        <taxon>Thalassiosirales</taxon>
        <taxon>Thalassiosiraceae</taxon>
        <taxon>Thalassiosira</taxon>
    </lineage>
</organism>
<proteinExistence type="predicted"/>
<dbReference type="Proteomes" id="UP000266841">
    <property type="component" value="Unassembled WGS sequence"/>
</dbReference>
<name>K0RA69_THAOC</name>
<evidence type="ECO:0000313" key="2">
    <source>
        <dbReference type="EMBL" id="EJK50538.1"/>
    </source>
</evidence>